<sequence length="422" mass="49146">MVIKRSVKFLLHKRKAGEAVGLSIRMRVTLRGERPFDFPLGLKVDSDKWDSATERAVEGTKEADEINRTVEEYRTNINEVFARYELLEKRIPTVQEVKDLFNDMIGKASLLDESGKLDLWSVFDLFTEQVGNKNQWAASTFQKFRTLRHHLKAFAPNLSFASLSDEKMQGFVDYYRKKDFRNTTISKQLSFLRWFLRWAAQKRYYNGDLHDTFKPKLKGVSVDSKEIIYLSQDEVKQLEDFHFQPTQEALERVRDVFLFQCFTGLRYSDVAKLKRSDVKRGVIHVVTKKTVDGLRIELNKHSQAILDKYKDCTFPSDKVLPVISNVKMNAHLKTLGQVVGLDEPTRIVFFKGNQRYEEVYPKWYLLTTHVGRRTFVVTALQLGIPVEVIMRWTGHSSFEAMKPYAKIVDELKEKSMAKFDSL</sequence>
<reference evidence="8" key="1">
    <citation type="journal article" date="2023" name="Microbiome">
        <title>Phages are unrecognized players in the ecology of the oral pathogen Porphyromonas gingivalis.</title>
        <authorList>
            <person name="Matrishin C.B."/>
            <person name="Haase E.M."/>
            <person name="Dewhirst F.E."/>
            <person name="Mark Welch J.L."/>
            <person name="Miranda-Sanchez F."/>
            <person name="Chen T."/>
            <person name="MacFarland D.C."/>
            <person name="Kauffman K.M."/>
        </authorList>
    </citation>
    <scope>NUCLEOTIDE SEQUENCE</scope>
</reference>
<proteinExistence type="inferred from homology"/>
<accession>A0AAT9J7X9</accession>
<dbReference type="GO" id="GO:0015074">
    <property type="term" value="P:DNA integration"/>
    <property type="evidence" value="ECO:0007669"/>
    <property type="project" value="InterPro"/>
</dbReference>
<dbReference type="Pfam" id="PF17293">
    <property type="entry name" value="Arm-DNA-bind_5"/>
    <property type="match status" value="1"/>
</dbReference>
<evidence type="ECO:0000313" key="8">
    <source>
        <dbReference type="EMBL" id="DBA54836.1"/>
    </source>
</evidence>
<dbReference type="Gene3D" id="1.10.443.10">
    <property type="entry name" value="Intergrase catalytic core"/>
    <property type="match status" value="1"/>
</dbReference>
<dbReference type="CDD" id="cd01185">
    <property type="entry name" value="INTN1_C_like"/>
    <property type="match status" value="1"/>
</dbReference>
<dbReference type="PANTHER" id="PTHR30349:SF64">
    <property type="entry name" value="PROPHAGE INTEGRASE INTD-RELATED"/>
    <property type="match status" value="1"/>
</dbReference>
<dbReference type="GO" id="GO:0006310">
    <property type="term" value="P:DNA recombination"/>
    <property type="evidence" value="ECO:0007669"/>
    <property type="project" value="UniProtKB-KW"/>
</dbReference>
<evidence type="ECO:0000256" key="4">
    <source>
        <dbReference type="PROSITE-ProRule" id="PRU01248"/>
    </source>
</evidence>
<evidence type="ECO:0000259" key="7">
    <source>
        <dbReference type="PROSITE" id="PS51900"/>
    </source>
</evidence>
<dbReference type="InterPro" id="IPR011010">
    <property type="entry name" value="DNA_brk_join_enz"/>
</dbReference>
<dbReference type="InterPro" id="IPR035386">
    <property type="entry name" value="Arm-DNA-bind_5"/>
</dbReference>
<feature type="domain" description="Tyr recombinase" evidence="6">
    <location>
        <begin position="225"/>
        <end position="417"/>
    </location>
</feature>
<dbReference type="InterPro" id="IPR050090">
    <property type="entry name" value="Tyrosine_recombinase_XerCD"/>
</dbReference>
<evidence type="ECO:0000256" key="3">
    <source>
        <dbReference type="ARBA" id="ARBA00023172"/>
    </source>
</evidence>
<dbReference type="PANTHER" id="PTHR30349">
    <property type="entry name" value="PHAGE INTEGRASE-RELATED"/>
    <property type="match status" value="1"/>
</dbReference>
<dbReference type="InterPro" id="IPR025269">
    <property type="entry name" value="SAM-like_dom"/>
</dbReference>
<dbReference type="Pfam" id="PF13102">
    <property type="entry name" value="Phage_int_SAM_5"/>
    <property type="match status" value="1"/>
</dbReference>
<feature type="domain" description="Core-binding (CB)" evidence="7">
    <location>
        <begin position="117"/>
        <end position="200"/>
    </location>
</feature>
<name>A0AAT9J7X9_9VIRU</name>
<dbReference type="PROSITE" id="PS51900">
    <property type="entry name" value="CB"/>
    <property type="match status" value="1"/>
</dbReference>
<dbReference type="GO" id="GO:0003677">
    <property type="term" value="F:DNA binding"/>
    <property type="evidence" value="ECO:0007669"/>
    <property type="project" value="UniProtKB-UniRule"/>
</dbReference>
<dbReference type="InterPro" id="IPR044068">
    <property type="entry name" value="CB"/>
</dbReference>
<keyword evidence="3" id="KW-0233">DNA recombination</keyword>
<keyword evidence="5" id="KW-0175">Coiled coil</keyword>
<dbReference type="InterPro" id="IPR010998">
    <property type="entry name" value="Integrase_recombinase_N"/>
</dbReference>
<protein>
    <submittedName>
        <fullName evidence="8">Integrase</fullName>
    </submittedName>
</protein>
<evidence type="ECO:0000256" key="2">
    <source>
        <dbReference type="ARBA" id="ARBA00023125"/>
    </source>
</evidence>
<dbReference type="Pfam" id="PF00589">
    <property type="entry name" value="Phage_integrase"/>
    <property type="match status" value="1"/>
</dbReference>
<dbReference type="Gene3D" id="1.10.150.130">
    <property type="match status" value="1"/>
</dbReference>
<dbReference type="PROSITE" id="PS51898">
    <property type="entry name" value="TYR_RECOMBINASE"/>
    <property type="match status" value="1"/>
</dbReference>
<evidence type="ECO:0000256" key="5">
    <source>
        <dbReference type="SAM" id="Coils"/>
    </source>
</evidence>
<dbReference type="EMBL" id="BK068088">
    <property type="protein sequence ID" value="DBA54836.1"/>
    <property type="molecule type" value="Genomic_DNA"/>
</dbReference>
<evidence type="ECO:0000256" key="1">
    <source>
        <dbReference type="ARBA" id="ARBA00008857"/>
    </source>
</evidence>
<dbReference type="InterPro" id="IPR013762">
    <property type="entry name" value="Integrase-like_cat_sf"/>
</dbReference>
<feature type="coiled-coil region" evidence="5">
    <location>
        <begin position="63"/>
        <end position="90"/>
    </location>
</feature>
<organism evidence="8">
    <name type="scientific">Porphyromonas phage phage005a_ATCC49417</name>
    <dbReference type="NCBI Taxonomy" id="3154097"/>
    <lineage>
        <taxon>Viruses</taxon>
    </lineage>
</organism>
<comment type="similarity">
    <text evidence="1">Belongs to the 'phage' integrase family.</text>
</comment>
<evidence type="ECO:0000259" key="6">
    <source>
        <dbReference type="PROSITE" id="PS51898"/>
    </source>
</evidence>
<reference evidence="8" key="2">
    <citation type="submission" date="2024-05" db="EMBL/GenBank/DDBJ databases">
        <authorList>
            <person name="Matrishin C.B."/>
            <person name="Kauffman K.M."/>
        </authorList>
    </citation>
    <scope>NUCLEOTIDE SEQUENCE</scope>
</reference>
<keyword evidence="2 4" id="KW-0238">DNA-binding</keyword>
<dbReference type="InterPro" id="IPR002104">
    <property type="entry name" value="Integrase_catalytic"/>
</dbReference>
<dbReference type="SUPFAM" id="SSF56349">
    <property type="entry name" value="DNA breaking-rejoining enzymes"/>
    <property type="match status" value="1"/>
</dbReference>